<evidence type="ECO:0000313" key="1">
    <source>
        <dbReference type="EMBL" id="KAK3359169.1"/>
    </source>
</evidence>
<comment type="caution">
    <text evidence="1">The sequence shown here is derived from an EMBL/GenBank/DDBJ whole genome shotgun (WGS) entry which is preliminary data.</text>
</comment>
<dbReference type="EMBL" id="JAUIQD010000002">
    <property type="protein sequence ID" value="KAK3359169.1"/>
    <property type="molecule type" value="Genomic_DNA"/>
</dbReference>
<reference evidence="1" key="2">
    <citation type="submission" date="2023-06" db="EMBL/GenBank/DDBJ databases">
        <authorList>
            <consortium name="Lawrence Berkeley National Laboratory"/>
            <person name="Haridas S."/>
            <person name="Hensen N."/>
            <person name="Bonometti L."/>
            <person name="Westerberg I."/>
            <person name="Brannstrom I.O."/>
            <person name="Guillou S."/>
            <person name="Cros-Aarteil S."/>
            <person name="Calhoun S."/>
            <person name="Kuo A."/>
            <person name="Mondo S."/>
            <person name="Pangilinan J."/>
            <person name="Riley R."/>
            <person name="Labutti K."/>
            <person name="Andreopoulos B."/>
            <person name="Lipzen A."/>
            <person name="Chen C."/>
            <person name="Yanf M."/>
            <person name="Daum C."/>
            <person name="Ng V."/>
            <person name="Clum A."/>
            <person name="Steindorff A."/>
            <person name="Ohm R."/>
            <person name="Martin F."/>
            <person name="Silar P."/>
            <person name="Natvig D."/>
            <person name="Lalanne C."/>
            <person name="Gautier V."/>
            <person name="Ament-Velasquez S.L."/>
            <person name="Kruys A."/>
            <person name="Hutchinson M.I."/>
            <person name="Powell A.J."/>
            <person name="Barry K."/>
            <person name="Miller A.N."/>
            <person name="Grigoriev I.V."/>
            <person name="Debuchy R."/>
            <person name="Gladieux P."/>
            <person name="Thoren M.H."/>
            <person name="Johannesson H."/>
        </authorList>
    </citation>
    <scope>NUCLEOTIDE SEQUENCE</scope>
    <source>
        <strain evidence="1">CBS 955.72</strain>
    </source>
</reference>
<accession>A0AAJ0HPQ1</accession>
<proteinExistence type="predicted"/>
<protein>
    <submittedName>
        <fullName evidence="1">Uncharacterized protein</fullName>
    </submittedName>
</protein>
<name>A0AAJ0HPQ1_9PEZI</name>
<keyword evidence="2" id="KW-1185">Reference proteome</keyword>
<dbReference type="AlphaFoldDB" id="A0AAJ0HPQ1"/>
<gene>
    <name evidence="1" type="ORF">B0T25DRAFT_88676</name>
</gene>
<dbReference type="Proteomes" id="UP001275084">
    <property type="component" value="Unassembled WGS sequence"/>
</dbReference>
<evidence type="ECO:0000313" key="2">
    <source>
        <dbReference type="Proteomes" id="UP001275084"/>
    </source>
</evidence>
<reference evidence="1" key="1">
    <citation type="journal article" date="2023" name="Mol. Phylogenet. Evol.">
        <title>Genome-scale phylogeny and comparative genomics of the fungal order Sordariales.</title>
        <authorList>
            <person name="Hensen N."/>
            <person name="Bonometti L."/>
            <person name="Westerberg I."/>
            <person name="Brannstrom I.O."/>
            <person name="Guillou S."/>
            <person name="Cros-Aarteil S."/>
            <person name="Calhoun S."/>
            <person name="Haridas S."/>
            <person name="Kuo A."/>
            <person name="Mondo S."/>
            <person name="Pangilinan J."/>
            <person name="Riley R."/>
            <person name="LaButti K."/>
            <person name="Andreopoulos B."/>
            <person name="Lipzen A."/>
            <person name="Chen C."/>
            <person name="Yan M."/>
            <person name="Daum C."/>
            <person name="Ng V."/>
            <person name="Clum A."/>
            <person name="Steindorff A."/>
            <person name="Ohm R.A."/>
            <person name="Martin F."/>
            <person name="Silar P."/>
            <person name="Natvig D.O."/>
            <person name="Lalanne C."/>
            <person name="Gautier V."/>
            <person name="Ament-Velasquez S.L."/>
            <person name="Kruys A."/>
            <person name="Hutchinson M.I."/>
            <person name="Powell A.J."/>
            <person name="Barry K."/>
            <person name="Miller A.N."/>
            <person name="Grigoriev I.V."/>
            <person name="Debuchy R."/>
            <person name="Gladieux P."/>
            <person name="Hiltunen Thoren M."/>
            <person name="Johannesson H."/>
        </authorList>
    </citation>
    <scope>NUCLEOTIDE SEQUENCE</scope>
    <source>
        <strain evidence="1">CBS 955.72</strain>
    </source>
</reference>
<sequence length="157" mass="17751">MCAHPESRIAHDNPRAREPFFRHMRHLRLRRQGTSQLSSSYTQPCVHCFVLVCFHCLYITESFPADEYHATTANENSTASDLNAFLFGMDFLFLDLGAQGGHCGFLLCQAILSFIFGRLGDRRDLFMFSPHQPGMEEVSGGEENQDIPRLLFFTAGG</sequence>
<organism evidence="1 2">
    <name type="scientific">Lasiosphaeria hispida</name>
    <dbReference type="NCBI Taxonomy" id="260671"/>
    <lineage>
        <taxon>Eukaryota</taxon>
        <taxon>Fungi</taxon>
        <taxon>Dikarya</taxon>
        <taxon>Ascomycota</taxon>
        <taxon>Pezizomycotina</taxon>
        <taxon>Sordariomycetes</taxon>
        <taxon>Sordariomycetidae</taxon>
        <taxon>Sordariales</taxon>
        <taxon>Lasiosphaeriaceae</taxon>
        <taxon>Lasiosphaeria</taxon>
    </lineage>
</organism>